<reference evidence="3 4" key="1">
    <citation type="submission" date="2019-08" db="EMBL/GenBank/DDBJ databases">
        <authorList>
            <person name="Peeters C."/>
        </authorList>
    </citation>
    <scope>NUCLEOTIDE SEQUENCE [LARGE SCALE GENOMIC DNA]</scope>
    <source>
        <strain evidence="3 4">LMG 18089</strain>
    </source>
</reference>
<dbReference type="InterPro" id="IPR002347">
    <property type="entry name" value="SDR_fam"/>
</dbReference>
<feature type="domain" description="Ketoreductase" evidence="2">
    <location>
        <begin position="2"/>
        <end position="173"/>
    </location>
</feature>
<dbReference type="InterPro" id="IPR036291">
    <property type="entry name" value="NAD(P)-bd_dom_sf"/>
</dbReference>
<evidence type="ECO:0000313" key="3">
    <source>
        <dbReference type="EMBL" id="VVG69110.1"/>
    </source>
</evidence>
<dbReference type="InterPro" id="IPR057326">
    <property type="entry name" value="KR_dom"/>
</dbReference>
<sequence>MLIIGASSGIGAELARRAKNNCKLSLLARRVDRLEAWSGPSTSAFACDVSDGQQLLDAIKAAVAAHGKIDRMVYCAGKQLIKPMRGISPADLDEVVRVNLTGALVSASAFASARVTTPEASFLVISSIAAQRPEPGIIAYSAAKAGLDTLVHGLARECAPKRVIGIAPGWLDTEMTQALPHIYDDAFRERLSASAPRGIASVEEVVDLAEYLMSDSAQSITGQTFTIDGGASL</sequence>
<accession>A0A5E5NYB5</accession>
<evidence type="ECO:0000313" key="4">
    <source>
        <dbReference type="Proteomes" id="UP000364291"/>
    </source>
</evidence>
<dbReference type="PANTHER" id="PTHR42879">
    <property type="entry name" value="3-OXOACYL-(ACYL-CARRIER-PROTEIN) REDUCTASE"/>
    <property type="match status" value="1"/>
</dbReference>
<dbReference type="AlphaFoldDB" id="A0A5E5NYB5"/>
<dbReference type="Proteomes" id="UP000364291">
    <property type="component" value="Unassembled WGS sequence"/>
</dbReference>
<protein>
    <submittedName>
        <fullName evidence="3">SDR family oxidoreductase</fullName>
    </submittedName>
</protein>
<evidence type="ECO:0000259" key="2">
    <source>
        <dbReference type="SMART" id="SM00822"/>
    </source>
</evidence>
<dbReference type="PRINTS" id="PR00081">
    <property type="entry name" value="GDHRDH"/>
</dbReference>
<organism evidence="3 4">
    <name type="scientific">Pandoraea apista</name>
    <dbReference type="NCBI Taxonomy" id="93218"/>
    <lineage>
        <taxon>Bacteria</taxon>
        <taxon>Pseudomonadati</taxon>
        <taxon>Pseudomonadota</taxon>
        <taxon>Betaproteobacteria</taxon>
        <taxon>Burkholderiales</taxon>
        <taxon>Burkholderiaceae</taxon>
        <taxon>Pandoraea</taxon>
    </lineage>
</organism>
<dbReference type="SUPFAM" id="SSF51735">
    <property type="entry name" value="NAD(P)-binding Rossmann-fold domains"/>
    <property type="match status" value="1"/>
</dbReference>
<dbReference type="InterPro" id="IPR050259">
    <property type="entry name" value="SDR"/>
</dbReference>
<dbReference type="Gene3D" id="3.40.50.720">
    <property type="entry name" value="NAD(P)-binding Rossmann-like Domain"/>
    <property type="match status" value="1"/>
</dbReference>
<comment type="similarity">
    <text evidence="1">Belongs to the short-chain dehydrogenases/reductases (SDR) family.</text>
</comment>
<proteinExistence type="inferred from homology"/>
<dbReference type="GO" id="GO:0032787">
    <property type="term" value="P:monocarboxylic acid metabolic process"/>
    <property type="evidence" value="ECO:0007669"/>
    <property type="project" value="UniProtKB-ARBA"/>
</dbReference>
<dbReference type="EMBL" id="CABPSX010000001">
    <property type="protein sequence ID" value="VVG69110.1"/>
    <property type="molecule type" value="Genomic_DNA"/>
</dbReference>
<gene>
    <name evidence="3" type="ORF">PAP18089_00061</name>
</gene>
<dbReference type="InterPro" id="IPR020904">
    <property type="entry name" value="Sc_DH/Rdtase_CS"/>
</dbReference>
<name>A0A5E5NYB5_9BURK</name>
<dbReference type="PROSITE" id="PS00061">
    <property type="entry name" value="ADH_SHORT"/>
    <property type="match status" value="1"/>
</dbReference>
<dbReference type="SMART" id="SM00822">
    <property type="entry name" value="PKS_KR"/>
    <property type="match status" value="1"/>
</dbReference>
<evidence type="ECO:0000256" key="1">
    <source>
        <dbReference type="ARBA" id="ARBA00006484"/>
    </source>
</evidence>
<dbReference type="CDD" id="cd05233">
    <property type="entry name" value="SDR_c"/>
    <property type="match status" value="1"/>
</dbReference>
<dbReference type="PANTHER" id="PTHR42879:SF2">
    <property type="entry name" value="3-OXOACYL-[ACYL-CARRIER-PROTEIN] REDUCTASE FABG"/>
    <property type="match status" value="1"/>
</dbReference>
<dbReference type="Pfam" id="PF13561">
    <property type="entry name" value="adh_short_C2"/>
    <property type="match status" value="1"/>
</dbReference>